<dbReference type="EMBL" id="CAKXAJ010026019">
    <property type="protein sequence ID" value="CAH2251024.1"/>
    <property type="molecule type" value="Genomic_DNA"/>
</dbReference>
<evidence type="ECO:0000313" key="1">
    <source>
        <dbReference type="EMBL" id="CAH2251024.1"/>
    </source>
</evidence>
<organism evidence="1 2">
    <name type="scientific">Pararge aegeria aegeria</name>
    <dbReference type="NCBI Taxonomy" id="348720"/>
    <lineage>
        <taxon>Eukaryota</taxon>
        <taxon>Metazoa</taxon>
        <taxon>Ecdysozoa</taxon>
        <taxon>Arthropoda</taxon>
        <taxon>Hexapoda</taxon>
        <taxon>Insecta</taxon>
        <taxon>Pterygota</taxon>
        <taxon>Neoptera</taxon>
        <taxon>Endopterygota</taxon>
        <taxon>Lepidoptera</taxon>
        <taxon>Glossata</taxon>
        <taxon>Ditrysia</taxon>
        <taxon>Papilionoidea</taxon>
        <taxon>Nymphalidae</taxon>
        <taxon>Satyrinae</taxon>
        <taxon>Satyrini</taxon>
        <taxon>Parargina</taxon>
        <taxon>Pararge</taxon>
    </lineage>
</organism>
<protein>
    <submittedName>
        <fullName evidence="1">Jg11791 protein</fullName>
    </submittedName>
</protein>
<sequence>MPESEMPAPCSQRRTSDPIVAGSRHELATPLAFRQREFLCELEMPLSRFKFPPESYSAIYTSDITSANVVNSKQASTPDGQVSPVSNVNASLFSCFQCAFHNSIKGIPKEKHARKPKASEVHHFALGQRGGLRSKPVSLRKEIRAL</sequence>
<gene>
    <name evidence="1" type="primary">jg11791</name>
    <name evidence="1" type="ORF">PAEG_LOCUS22153</name>
</gene>
<reference evidence="1" key="1">
    <citation type="submission" date="2022-03" db="EMBL/GenBank/DDBJ databases">
        <authorList>
            <person name="Lindestad O."/>
        </authorList>
    </citation>
    <scope>NUCLEOTIDE SEQUENCE</scope>
</reference>
<proteinExistence type="predicted"/>
<dbReference type="AlphaFoldDB" id="A0A8S4S428"/>
<dbReference type="Proteomes" id="UP000838756">
    <property type="component" value="Unassembled WGS sequence"/>
</dbReference>
<evidence type="ECO:0000313" key="2">
    <source>
        <dbReference type="Proteomes" id="UP000838756"/>
    </source>
</evidence>
<name>A0A8S4S428_9NEOP</name>
<keyword evidence="2" id="KW-1185">Reference proteome</keyword>
<dbReference type="OrthoDB" id="7471328at2759"/>
<accession>A0A8S4S428</accession>
<comment type="caution">
    <text evidence="1">The sequence shown here is derived from an EMBL/GenBank/DDBJ whole genome shotgun (WGS) entry which is preliminary data.</text>
</comment>